<keyword evidence="2" id="KW-1133">Transmembrane helix</keyword>
<keyword evidence="2" id="KW-0812">Transmembrane</keyword>
<feature type="compositionally biased region" description="Low complexity" evidence="1">
    <location>
        <begin position="309"/>
        <end position="323"/>
    </location>
</feature>
<feature type="region of interest" description="Disordered" evidence="1">
    <location>
        <begin position="1"/>
        <end position="195"/>
    </location>
</feature>
<feature type="compositionally biased region" description="Polar residues" evidence="1">
    <location>
        <begin position="72"/>
        <end position="84"/>
    </location>
</feature>
<feature type="compositionally biased region" description="Low complexity" evidence="1">
    <location>
        <begin position="413"/>
        <end position="425"/>
    </location>
</feature>
<feature type="transmembrane region" description="Helical" evidence="2">
    <location>
        <begin position="587"/>
        <end position="607"/>
    </location>
</feature>
<organism evidence="3 4">
    <name type="scientific">Drechslerella dactyloides</name>
    <name type="common">Nematode-trapping fungus</name>
    <name type="synonym">Arthrobotrys dactyloides</name>
    <dbReference type="NCBI Taxonomy" id="74499"/>
    <lineage>
        <taxon>Eukaryota</taxon>
        <taxon>Fungi</taxon>
        <taxon>Dikarya</taxon>
        <taxon>Ascomycota</taxon>
        <taxon>Pezizomycotina</taxon>
        <taxon>Orbiliomycetes</taxon>
        <taxon>Orbiliales</taxon>
        <taxon>Orbiliaceae</taxon>
        <taxon>Drechslerella</taxon>
    </lineage>
</organism>
<feature type="compositionally biased region" description="Basic and acidic residues" evidence="1">
    <location>
        <begin position="1"/>
        <end position="10"/>
    </location>
</feature>
<feature type="compositionally biased region" description="Polar residues" evidence="1">
    <location>
        <begin position="114"/>
        <end position="128"/>
    </location>
</feature>
<dbReference type="Proteomes" id="UP001221413">
    <property type="component" value="Unassembled WGS sequence"/>
</dbReference>
<keyword evidence="2" id="KW-0472">Membrane</keyword>
<feature type="region of interest" description="Disordered" evidence="1">
    <location>
        <begin position="308"/>
        <end position="344"/>
    </location>
</feature>
<dbReference type="EMBL" id="JAQGDS010000001">
    <property type="protein sequence ID" value="KAJ6264361.1"/>
    <property type="molecule type" value="Genomic_DNA"/>
</dbReference>
<keyword evidence="4" id="KW-1185">Reference proteome</keyword>
<feature type="region of interest" description="Disordered" evidence="1">
    <location>
        <begin position="403"/>
        <end position="442"/>
    </location>
</feature>
<reference evidence="3" key="1">
    <citation type="submission" date="2023-01" db="EMBL/GenBank/DDBJ databases">
        <title>The chitinases involved in constricting ring structure development in the nematode-trapping fungus Drechslerella dactyloides.</title>
        <authorList>
            <person name="Wang R."/>
            <person name="Zhang L."/>
            <person name="Tang P."/>
            <person name="Li S."/>
            <person name="Liang L."/>
        </authorList>
    </citation>
    <scope>NUCLEOTIDE SEQUENCE</scope>
    <source>
        <strain evidence="3">YMF1.00031</strain>
    </source>
</reference>
<feature type="transmembrane region" description="Helical" evidence="2">
    <location>
        <begin position="629"/>
        <end position="652"/>
    </location>
</feature>
<comment type="caution">
    <text evidence="3">The sequence shown here is derived from an EMBL/GenBank/DDBJ whole genome shotgun (WGS) entry which is preliminary data.</text>
</comment>
<feature type="region of interest" description="Disordered" evidence="1">
    <location>
        <begin position="226"/>
        <end position="246"/>
    </location>
</feature>
<evidence type="ECO:0000313" key="4">
    <source>
        <dbReference type="Proteomes" id="UP001221413"/>
    </source>
</evidence>
<accession>A0AAD6J7Y8</accession>
<name>A0AAD6J7Y8_DREDA</name>
<evidence type="ECO:0000313" key="3">
    <source>
        <dbReference type="EMBL" id="KAJ6264361.1"/>
    </source>
</evidence>
<protein>
    <submittedName>
        <fullName evidence="3">Uncharacterized protein</fullName>
    </submittedName>
</protein>
<evidence type="ECO:0000256" key="1">
    <source>
        <dbReference type="SAM" id="MobiDB-lite"/>
    </source>
</evidence>
<evidence type="ECO:0000256" key="2">
    <source>
        <dbReference type="SAM" id="Phobius"/>
    </source>
</evidence>
<feature type="compositionally biased region" description="Polar residues" evidence="1">
    <location>
        <begin position="17"/>
        <end position="27"/>
    </location>
</feature>
<sequence length="653" mass="70902">MPARREKPQIMEDESSTGESSRQQQLHLSGLPPLVPVTLPKHLRHPSLPPPTGPLPRPPSITENEEIGARLSASSPLGTGSIRTKLTAFPFPTIPEMGTAPMQPEMLSPRIAQTPKSPASGQFSTDSPASLGRQPSAHTQASSDALGEASGPSPQYDLATDPALDRDNRQSSNSTGSQDSEYSGSSLSESHDEGRYDVITTGDVRGLAILNAIPVPHTHGLLPAERRGSNISLNSNSNGANPGRMSRRDSYVSGISIEDIQADSRRLSRLSGLSYISGGAAFVVSEEGKSEGATSSISYRVEKVVPDLTGTTSSKSSESPGEGPSEKRAERVASPGILGNIKDQSIRVHPADNRFEHTYRMRRASEAEEPILVPVYTFEPPGKFPDRSRMTAPRTIPRFVDYTPRNFSLPGRSASKSTPRSSSDSAEMLLGRNGNVDGADQQDVRAPETAYGAHAKSRRASGPILPVARSPQAVMPTSPTSHSGRIGHLPRIMQTLGAERYFNKETARQRFEREHSHYFHDLDRLERAGWPEAANPQEEQGHGRRFSFSSKYGVPTLNRPPDAYIGDDIHPGRWPERYKRQKRIGRSLLCACLVMPPMWLIMAVGLLDNLVLEMTDGEIWGVGQAEKTIAAWLGGIFCFSLIVAIITIGIVVL</sequence>
<proteinExistence type="predicted"/>
<feature type="compositionally biased region" description="Low complexity" evidence="1">
    <location>
        <begin position="229"/>
        <end position="238"/>
    </location>
</feature>
<feature type="compositionally biased region" description="Low complexity" evidence="1">
    <location>
        <begin position="174"/>
        <end position="188"/>
    </location>
</feature>
<gene>
    <name evidence="3" type="ORF">Dda_0506</name>
</gene>
<feature type="compositionally biased region" description="Pro residues" evidence="1">
    <location>
        <begin position="47"/>
        <end position="59"/>
    </location>
</feature>
<dbReference type="AlphaFoldDB" id="A0AAD6J7Y8"/>